<reference evidence="1" key="1">
    <citation type="submission" date="2023-03" db="EMBL/GenBank/DDBJ databases">
        <title>Massive genome expansion in bonnet fungi (Mycena s.s.) driven by repeated elements and novel gene families across ecological guilds.</title>
        <authorList>
            <consortium name="Lawrence Berkeley National Laboratory"/>
            <person name="Harder C.B."/>
            <person name="Miyauchi S."/>
            <person name="Viragh M."/>
            <person name="Kuo A."/>
            <person name="Thoen E."/>
            <person name="Andreopoulos B."/>
            <person name="Lu D."/>
            <person name="Skrede I."/>
            <person name="Drula E."/>
            <person name="Henrissat B."/>
            <person name="Morin E."/>
            <person name="Kohler A."/>
            <person name="Barry K."/>
            <person name="LaButti K."/>
            <person name="Morin E."/>
            <person name="Salamov A."/>
            <person name="Lipzen A."/>
            <person name="Mereny Z."/>
            <person name="Hegedus B."/>
            <person name="Baldrian P."/>
            <person name="Stursova M."/>
            <person name="Weitz H."/>
            <person name="Taylor A."/>
            <person name="Grigoriev I.V."/>
            <person name="Nagy L.G."/>
            <person name="Martin F."/>
            <person name="Kauserud H."/>
        </authorList>
    </citation>
    <scope>NUCLEOTIDE SEQUENCE</scope>
    <source>
        <strain evidence="1">CBHHK002</strain>
    </source>
</reference>
<evidence type="ECO:0000313" key="1">
    <source>
        <dbReference type="EMBL" id="KAJ7337509.1"/>
    </source>
</evidence>
<dbReference type="GO" id="GO:0007166">
    <property type="term" value="P:cell surface receptor signaling pathway"/>
    <property type="evidence" value="ECO:0007669"/>
    <property type="project" value="InterPro"/>
</dbReference>
<keyword evidence="2" id="KW-1185">Reference proteome</keyword>
<accession>A0AAD6ZSY8</accession>
<protein>
    <submittedName>
        <fullName evidence="1">Uncharacterized protein</fullName>
    </submittedName>
</protein>
<sequence length="273" mass="30003">MAHSLSQSMTTAEQLRTLDMNIYQPLAASAVEICSSSSLVSNRAADKLPCFAVDQTAILINGMAKLDDIRRHIEQMSQPTLKKNKLISAYKFRRDASRLKTGLKGLVHTLIYLPINSRTRENHPRRNPRAATGVICDAPVFNALKPVIGITTTICDTAKCAESNRDAALALAAHANAVTKCIVERASTEREATAPRSSEALIFCSALENIHSYLISLKTRRGHMASWVLANQQKDRSAQLATALDKVLALFTFCVVHLSPQQKKMECGRTRTS</sequence>
<evidence type="ECO:0000313" key="2">
    <source>
        <dbReference type="Proteomes" id="UP001218218"/>
    </source>
</evidence>
<dbReference type="AlphaFoldDB" id="A0AAD6ZSY8"/>
<proteinExistence type="predicted"/>
<organism evidence="1 2">
    <name type="scientific">Mycena albidolilacea</name>
    <dbReference type="NCBI Taxonomy" id="1033008"/>
    <lineage>
        <taxon>Eukaryota</taxon>
        <taxon>Fungi</taxon>
        <taxon>Dikarya</taxon>
        <taxon>Basidiomycota</taxon>
        <taxon>Agaricomycotina</taxon>
        <taxon>Agaricomycetes</taxon>
        <taxon>Agaricomycetidae</taxon>
        <taxon>Agaricales</taxon>
        <taxon>Marasmiineae</taxon>
        <taxon>Mycenaceae</taxon>
        <taxon>Mycena</taxon>
    </lineage>
</organism>
<dbReference type="EMBL" id="JARIHO010000029">
    <property type="protein sequence ID" value="KAJ7337509.1"/>
    <property type="molecule type" value="Genomic_DNA"/>
</dbReference>
<comment type="caution">
    <text evidence="1">The sequence shown here is derived from an EMBL/GenBank/DDBJ whole genome shotgun (WGS) entry which is preliminary data.</text>
</comment>
<dbReference type="Gene3D" id="1.20.930.20">
    <property type="entry name" value="Adaptor protein Cbl, N-terminal domain"/>
    <property type="match status" value="1"/>
</dbReference>
<gene>
    <name evidence="1" type="ORF">DFH08DRAFT_939014</name>
</gene>
<dbReference type="InterPro" id="IPR036537">
    <property type="entry name" value="Adaptor_Cbl_N_dom_sf"/>
</dbReference>
<dbReference type="Proteomes" id="UP001218218">
    <property type="component" value="Unassembled WGS sequence"/>
</dbReference>
<name>A0AAD6ZSY8_9AGAR</name>